<dbReference type="CDD" id="cd00754">
    <property type="entry name" value="Ubl_MoaD"/>
    <property type="match status" value="1"/>
</dbReference>
<sequence length="81" mass="8747">MTITVRFYAGIRQKCGLDQAEFVLPEGASATDLFSAVAQRWPDTAPLISSSRLAVDDQYVNSDHRFTGDTVCDLIPPVSGG</sequence>
<dbReference type="SUPFAM" id="SSF54285">
    <property type="entry name" value="MoaD/ThiS"/>
    <property type="match status" value="1"/>
</dbReference>
<dbReference type="RefSeq" id="WP_146412375.1">
    <property type="nucleotide sequence ID" value="NZ_SJPZ01000001.1"/>
</dbReference>
<protein>
    <submittedName>
        <fullName evidence="1">ThiS family protein</fullName>
    </submittedName>
</protein>
<proteinExistence type="predicted"/>
<dbReference type="Gene3D" id="3.10.20.30">
    <property type="match status" value="1"/>
</dbReference>
<organism evidence="1 2">
    <name type="scientific">Crateriforma conspicua</name>
    <dbReference type="NCBI Taxonomy" id="2527996"/>
    <lineage>
        <taxon>Bacteria</taxon>
        <taxon>Pseudomonadati</taxon>
        <taxon>Planctomycetota</taxon>
        <taxon>Planctomycetia</taxon>
        <taxon>Planctomycetales</taxon>
        <taxon>Planctomycetaceae</taxon>
        <taxon>Crateriforma</taxon>
    </lineage>
</organism>
<dbReference type="InterPro" id="IPR012675">
    <property type="entry name" value="Beta-grasp_dom_sf"/>
</dbReference>
<dbReference type="Proteomes" id="UP000316476">
    <property type="component" value="Unassembled WGS sequence"/>
</dbReference>
<accession>A0A5C6FSQ4</accession>
<reference evidence="1 2" key="1">
    <citation type="submission" date="2019-02" db="EMBL/GenBank/DDBJ databases">
        <title>Deep-cultivation of Planctomycetes and their phenomic and genomic characterization uncovers novel biology.</title>
        <authorList>
            <person name="Wiegand S."/>
            <person name="Jogler M."/>
            <person name="Boedeker C."/>
            <person name="Pinto D."/>
            <person name="Vollmers J."/>
            <person name="Rivas-Marin E."/>
            <person name="Kohn T."/>
            <person name="Peeters S.H."/>
            <person name="Heuer A."/>
            <person name="Rast P."/>
            <person name="Oberbeckmann S."/>
            <person name="Bunk B."/>
            <person name="Jeske O."/>
            <person name="Meyerdierks A."/>
            <person name="Storesund J.E."/>
            <person name="Kallscheuer N."/>
            <person name="Luecker S."/>
            <person name="Lage O.M."/>
            <person name="Pohl T."/>
            <person name="Merkel B.J."/>
            <person name="Hornburger P."/>
            <person name="Mueller R.-W."/>
            <person name="Bruemmer F."/>
            <person name="Labrenz M."/>
            <person name="Spormann A.M."/>
            <person name="Op Den Camp H."/>
            <person name="Overmann J."/>
            <person name="Amann R."/>
            <person name="Jetten M.S.M."/>
            <person name="Mascher T."/>
            <person name="Medema M.H."/>
            <person name="Devos D.P."/>
            <person name="Kaster A.-K."/>
            <person name="Ovreas L."/>
            <person name="Rohde M."/>
            <person name="Galperin M.Y."/>
            <person name="Jogler C."/>
        </authorList>
    </citation>
    <scope>NUCLEOTIDE SEQUENCE [LARGE SCALE GENOMIC DNA]</scope>
    <source>
        <strain evidence="1 2">V7</strain>
    </source>
</reference>
<gene>
    <name evidence="1" type="ORF">V7x_14730</name>
</gene>
<name>A0A5C6FSQ4_9PLAN</name>
<dbReference type="AlphaFoldDB" id="A0A5C6FSQ4"/>
<evidence type="ECO:0000313" key="2">
    <source>
        <dbReference type="Proteomes" id="UP000316476"/>
    </source>
</evidence>
<dbReference type="EMBL" id="SJPZ01000001">
    <property type="protein sequence ID" value="TWU65919.1"/>
    <property type="molecule type" value="Genomic_DNA"/>
</dbReference>
<evidence type="ECO:0000313" key="1">
    <source>
        <dbReference type="EMBL" id="TWU65919.1"/>
    </source>
</evidence>
<dbReference type="InterPro" id="IPR016155">
    <property type="entry name" value="Mopterin_synth/thiamin_S_b"/>
</dbReference>
<dbReference type="InterPro" id="IPR003749">
    <property type="entry name" value="ThiS/MoaD-like"/>
</dbReference>
<comment type="caution">
    <text evidence="1">The sequence shown here is derived from an EMBL/GenBank/DDBJ whole genome shotgun (WGS) entry which is preliminary data.</text>
</comment>
<dbReference type="Pfam" id="PF02597">
    <property type="entry name" value="ThiS"/>
    <property type="match status" value="1"/>
</dbReference>
<dbReference type="OrthoDB" id="7066694at2"/>